<dbReference type="OrthoDB" id="6339005at2759"/>
<gene>
    <name evidence="3" type="primary">LOC108677924</name>
</gene>
<evidence type="ECO:0000313" key="2">
    <source>
        <dbReference type="Proteomes" id="UP000694843"/>
    </source>
</evidence>
<protein>
    <submittedName>
        <fullName evidence="3">Uncharacterized protein LOC108677924</fullName>
    </submittedName>
</protein>
<dbReference type="SUPFAM" id="SSF56436">
    <property type="entry name" value="C-type lectin-like"/>
    <property type="match status" value="2"/>
</dbReference>
<dbReference type="Proteomes" id="UP000694843">
    <property type="component" value="Unplaced"/>
</dbReference>
<dbReference type="GeneID" id="108677924"/>
<dbReference type="RefSeq" id="XP_018021726.1">
    <property type="nucleotide sequence ID" value="XM_018166237.1"/>
</dbReference>
<dbReference type="Gene3D" id="3.10.100.10">
    <property type="entry name" value="Mannose-Binding Protein A, subunit A"/>
    <property type="match status" value="2"/>
</dbReference>
<evidence type="ECO:0000259" key="1">
    <source>
        <dbReference type="PROSITE" id="PS50041"/>
    </source>
</evidence>
<organism evidence="2 3">
    <name type="scientific">Hyalella azteca</name>
    <name type="common">Amphipod</name>
    <dbReference type="NCBI Taxonomy" id="294128"/>
    <lineage>
        <taxon>Eukaryota</taxon>
        <taxon>Metazoa</taxon>
        <taxon>Ecdysozoa</taxon>
        <taxon>Arthropoda</taxon>
        <taxon>Crustacea</taxon>
        <taxon>Multicrustacea</taxon>
        <taxon>Malacostraca</taxon>
        <taxon>Eumalacostraca</taxon>
        <taxon>Peracarida</taxon>
        <taxon>Amphipoda</taxon>
        <taxon>Senticaudata</taxon>
        <taxon>Talitrida</taxon>
        <taxon>Talitroidea</taxon>
        <taxon>Hyalellidae</taxon>
        <taxon>Hyalella</taxon>
    </lineage>
</organism>
<dbReference type="OMA" id="IDTHEND"/>
<accession>A0A8B7P974</accession>
<dbReference type="PANTHER" id="PTHR22801:SF63">
    <property type="entry name" value="C-TYPE LECTIN DOMAIN-CONTAINING PROTEIN"/>
    <property type="match status" value="1"/>
</dbReference>
<reference evidence="3" key="1">
    <citation type="submission" date="2025-08" db="UniProtKB">
        <authorList>
            <consortium name="RefSeq"/>
        </authorList>
    </citation>
    <scope>IDENTIFICATION</scope>
    <source>
        <tissue evidence="3">Whole organism</tissue>
    </source>
</reference>
<dbReference type="InterPro" id="IPR050801">
    <property type="entry name" value="Ca-Dep_Lectins_ImmuneDev"/>
</dbReference>
<proteinExistence type="predicted"/>
<dbReference type="PANTHER" id="PTHR22801">
    <property type="entry name" value="LITHOSTATHINE"/>
    <property type="match status" value="1"/>
</dbReference>
<dbReference type="AlphaFoldDB" id="A0A8B7P974"/>
<dbReference type="InterPro" id="IPR000477">
    <property type="entry name" value="RT_dom"/>
</dbReference>
<dbReference type="Pfam" id="PF00059">
    <property type="entry name" value="Lectin_C"/>
    <property type="match status" value="2"/>
</dbReference>
<dbReference type="Pfam" id="PF00078">
    <property type="entry name" value="RVT_1"/>
    <property type="match status" value="1"/>
</dbReference>
<feature type="domain" description="C-type lectin" evidence="1">
    <location>
        <begin position="376"/>
        <end position="503"/>
    </location>
</feature>
<feature type="domain" description="C-type lectin" evidence="1">
    <location>
        <begin position="234"/>
        <end position="350"/>
    </location>
</feature>
<name>A0A8B7P974_HYAAZ</name>
<dbReference type="CDD" id="cd00037">
    <property type="entry name" value="CLECT"/>
    <property type="match status" value="2"/>
</dbReference>
<dbReference type="KEGG" id="hazt:108677924"/>
<keyword evidence="2" id="KW-1185">Reference proteome</keyword>
<sequence length="508" mass="55067">MISFTKVVFVKGEPGNQGSSYNPISLLCPVAKIKESRAPLHLRIPHYRPLATWFQTGTLHCHRPPPARAPDYDGAIHSGVPQGSVISLALFNHFISDIPVPIPNIASYADDLTIFVSSPSSTLRRLSSPCSFAAAQPLLHGTNWGFSKEEKEEKASLNYAAPIWYTVASRTVTASLQSIQNTALRLVTGCLKMAPIAHLPQETGVPPLSVHLDLAFSSRQGSDSAVCPENFADVGSGCVLAGDDFLTAEESQNFCRSHYGQLAVLSHCDIFSDAVNYVTGNGLNDSFWVGASYSTSRGAWQWRDGTLVGLGVPYWGQAEGGSVEPDSSYPTYCAALHTEGGFYFGDYACNAPVGIAPLCETPPSGDGVCDLPFVAVGSQCLHFAVDQYANFSFSRDLCQREGGDLVILKDCAQFRTVVDHIHQQGLEPSYGYWIGGGDPAENGDWRWLDGTAMALGVPYWGQYPGGELLPSNSTYERCLELDAERMHRFNDLPCTQLRRPLCSTPPLA</sequence>
<dbReference type="InterPro" id="IPR001304">
    <property type="entry name" value="C-type_lectin-like"/>
</dbReference>
<evidence type="ECO:0000313" key="3">
    <source>
        <dbReference type="RefSeq" id="XP_018021726.1"/>
    </source>
</evidence>
<dbReference type="SMART" id="SM00034">
    <property type="entry name" value="CLECT"/>
    <property type="match status" value="2"/>
</dbReference>
<dbReference type="InterPro" id="IPR016186">
    <property type="entry name" value="C-type_lectin-like/link_sf"/>
</dbReference>
<dbReference type="InterPro" id="IPR016187">
    <property type="entry name" value="CTDL_fold"/>
</dbReference>
<dbReference type="PROSITE" id="PS50041">
    <property type="entry name" value="C_TYPE_LECTIN_2"/>
    <property type="match status" value="2"/>
</dbReference>